<proteinExistence type="predicted"/>
<keyword evidence="1" id="KW-0812">Transmembrane</keyword>
<evidence type="ECO:0000313" key="3">
    <source>
        <dbReference type="Proteomes" id="UP000034048"/>
    </source>
</evidence>
<keyword evidence="1" id="KW-1133">Transmembrane helix</keyword>
<evidence type="ECO:0000256" key="1">
    <source>
        <dbReference type="SAM" id="Phobius"/>
    </source>
</evidence>
<accession>A0A0G0NGL4</accession>
<keyword evidence="1" id="KW-0472">Membrane</keyword>
<reference evidence="2 3" key="1">
    <citation type="journal article" date="2015" name="Nature">
        <title>rRNA introns, odd ribosomes, and small enigmatic genomes across a large radiation of phyla.</title>
        <authorList>
            <person name="Brown C.T."/>
            <person name="Hug L.A."/>
            <person name="Thomas B.C."/>
            <person name="Sharon I."/>
            <person name="Castelle C.J."/>
            <person name="Singh A."/>
            <person name="Wilkins M.J."/>
            <person name="Williams K.H."/>
            <person name="Banfield J.F."/>
        </authorList>
    </citation>
    <scope>NUCLEOTIDE SEQUENCE [LARGE SCALE GENOMIC DNA]</scope>
</reference>
<sequence length="179" mass="20601">MSTMEMGLIVVGTIVIAGLMLMWHRYRCCFQDKIISLVVATIPRNGAEEKFSSLLQDELTKKLRVWGATVFSNEHRKLSPSMYLPISFTLDVTDHHDSTNVKWQITCYDWPHQVGSCILPESIARGFLYDLAHQTAKWIGKDIRRMYKQRQIDLEKTVEVEQAKAIVKARVEEVTTEIS</sequence>
<dbReference type="Proteomes" id="UP000034048">
    <property type="component" value="Unassembled WGS sequence"/>
</dbReference>
<feature type="transmembrane region" description="Helical" evidence="1">
    <location>
        <begin position="6"/>
        <end position="23"/>
    </location>
</feature>
<organism evidence="2 3">
    <name type="scientific">Candidatus Falkowbacteria bacterium GW2011_GWA2_39_24</name>
    <dbReference type="NCBI Taxonomy" id="1618634"/>
    <lineage>
        <taxon>Bacteria</taxon>
        <taxon>Candidatus Falkowiibacteriota</taxon>
    </lineage>
</organism>
<gene>
    <name evidence="2" type="ORF">UT42_C0023G0015</name>
</gene>
<dbReference type="EMBL" id="LBWS01000023">
    <property type="protein sequence ID" value="KKR14613.1"/>
    <property type="molecule type" value="Genomic_DNA"/>
</dbReference>
<protein>
    <submittedName>
        <fullName evidence="2">Uncharacterized protein</fullName>
    </submittedName>
</protein>
<name>A0A0G0NGL4_9BACT</name>
<evidence type="ECO:0000313" key="2">
    <source>
        <dbReference type="EMBL" id="KKR14613.1"/>
    </source>
</evidence>
<comment type="caution">
    <text evidence="2">The sequence shown here is derived from an EMBL/GenBank/DDBJ whole genome shotgun (WGS) entry which is preliminary data.</text>
</comment>
<dbReference type="AlphaFoldDB" id="A0A0G0NGL4"/>